<dbReference type="Pfam" id="PF10235">
    <property type="entry name" value="Cript"/>
    <property type="match status" value="1"/>
</dbReference>
<protein>
    <submittedName>
        <fullName evidence="2">Uncharacterized protein</fullName>
    </submittedName>
</protein>
<feature type="compositionally biased region" description="Low complexity" evidence="1">
    <location>
        <begin position="32"/>
        <end position="45"/>
    </location>
</feature>
<evidence type="ECO:0000313" key="3">
    <source>
        <dbReference type="Proteomes" id="UP000322873"/>
    </source>
</evidence>
<gene>
    <name evidence="2" type="ORF">EYC84_011774</name>
</gene>
<dbReference type="VEuPathDB" id="FungiDB:MFRU_024g00540"/>
<comment type="caution">
    <text evidence="2">The sequence shown here is derived from an EMBL/GenBank/DDBJ whole genome shotgun (WGS) entry which is preliminary data.</text>
</comment>
<dbReference type="AlphaFoldDB" id="A0A5M9J7Z3"/>
<evidence type="ECO:0000256" key="1">
    <source>
        <dbReference type="SAM" id="MobiDB-lite"/>
    </source>
</evidence>
<name>A0A5M9J7Z3_MONFR</name>
<proteinExistence type="predicted"/>
<keyword evidence="3" id="KW-1185">Reference proteome</keyword>
<accession>A0A5M9J7Z3</accession>
<dbReference type="InterPro" id="IPR019367">
    <property type="entry name" value="PDZ-binding_CRIPT"/>
</dbReference>
<organism evidence="2 3">
    <name type="scientific">Monilinia fructicola</name>
    <name type="common">Brown rot fungus</name>
    <name type="synonym">Ciboria fructicola</name>
    <dbReference type="NCBI Taxonomy" id="38448"/>
    <lineage>
        <taxon>Eukaryota</taxon>
        <taxon>Fungi</taxon>
        <taxon>Dikarya</taxon>
        <taxon>Ascomycota</taxon>
        <taxon>Pezizomycotina</taxon>
        <taxon>Leotiomycetes</taxon>
        <taxon>Helotiales</taxon>
        <taxon>Sclerotiniaceae</taxon>
        <taxon>Monilinia</taxon>
    </lineage>
</organism>
<reference evidence="2 3" key="1">
    <citation type="submission" date="2019-06" db="EMBL/GenBank/DDBJ databases">
        <title>Genome Sequence of the Brown Rot Fungal Pathogen Monilinia fructicola.</title>
        <authorList>
            <person name="De Miccolis Angelini R.M."/>
            <person name="Landi L."/>
            <person name="Abate D."/>
            <person name="Pollastro S."/>
            <person name="Romanazzi G."/>
            <person name="Faretra F."/>
        </authorList>
    </citation>
    <scope>NUCLEOTIDE SEQUENCE [LARGE SCALE GENOMIC DNA]</scope>
    <source>
        <strain evidence="2 3">Mfrc123</strain>
    </source>
</reference>
<dbReference type="EMBL" id="VICG01000016">
    <property type="protein sequence ID" value="KAA8563756.1"/>
    <property type="molecule type" value="Genomic_DNA"/>
</dbReference>
<sequence length="166" mass="18486">MVCAKCQKKSQHTSLATPEVKKKNDMYLGSPAGSSSKAGTKTSATLGNNGIGKSKLLSKSARNPYATYSTTCTGKECSTKVDQGRKILPEVLIQSECLRDVRQVKRKDVVRRPSHCRTEIQPKLIIFFGVDTVDDTNRGNVLYHHHQSYSNNVVQDIVFTHRIMMD</sequence>
<evidence type="ECO:0000313" key="2">
    <source>
        <dbReference type="EMBL" id="KAA8563756.1"/>
    </source>
</evidence>
<dbReference type="Proteomes" id="UP000322873">
    <property type="component" value="Unassembled WGS sequence"/>
</dbReference>
<feature type="region of interest" description="Disordered" evidence="1">
    <location>
        <begin position="14"/>
        <end position="55"/>
    </location>
</feature>